<reference evidence="2" key="1">
    <citation type="submission" date="2014-12" db="EMBL/GenBank/DDBJ databases">
        <title>Insight into the proteome of Arion vulgaris.</title>
        <authorList>
            <person name="Aradska J."/>
            <person name="Bulat T."/>
            <person name="Smidak R."/>
            <person name="Sarate P."/>
            <person name="Gangsoo J."/>
            <person name="Sialana F."/>
            <person name="Bilban M."/>
            <person name="Lubec G."/>
        </authorList>
    </citation>
    <scope>NUCLEOTIDE SEQUENCE</scope>
    <source>
        <tissue evidence="2">Skin</tissue>
    </source>
</reference>
<feature type="compositionally biased region" description="Basic and acidic residues" evidence="1">
    <location>
        <begin position="40"/>
        <end position="49"/>
    </location>
</feature>
<proteinExistence type="predicted"/>
<name>A0A0B7AQI3_9EUPU</name>
<dbReference type="EMBL" id="HACG01035315">
    <property type="protein sequence ID" value="CEK82180.1"/>
    <property type="molecule type" value="Transcribed_RNA"/>
</dbReference>
<feature type="compositionally biased region" description="Basic residues" evidence="1">
    <location>
        <begin position="1"/>
        <end position="10"/>
    </location>
</feature>
<feature type="compositionally biased region" description="Acidic residues" evidence="1">
    <location>
        <begin position="26"/>
        <end position="39"/>
    </location>
</feature>
<evidence type="ECO:0000256" key="1">
    <source>
        <dbReference type="SAM" id="MobiDB-lite"/>
    </source>
</evidence>
<accession>A0A0B7AQI3</accession>
<gene>
    <name evidence="2" type="primary">ORF130024</name>
</gene>
<dbReference type="AlphaFoldDB" id="A0A0B7AQI3"/>
<evidence type="ECO:0000313" key="2">
    <source>
        <dbReference type="EMBL" id="CEK82180.1"/>
    </source>
</evidence>
<protein>
    <submittedName>
        <fullName evidence="2">Uncharacterized protein</fullName>
    </submittedName>
</protein>
<sequence>MLKMSGKSHSKSITTEQDVEHVLNIDSDDELDLDCDYSDNDIKQSESYD</sequence>
<organism evidence="2">
    <name type="scientific">Arion vulgaris</name>
    <dbReference type="NCBI Taxonomy" id="1028688"/>
    <lineage>
        <taxon>Eukaryota</taxon>
        <taxon>Metazoa</taxon>
        <taxon>Spiralia</taxon>
        <taxon>Lophotrochozoa</taxon>
        <taxon>Mollusca</taxon>
        <taxon>Gastropoda</taxon>
        <taxon>Heterobranchia</taxon>
        <taxon>Euthyneura</taxon>
        <taxon>Panpulmonata</taxon>
        <taxon>Eupulmonata</taxon>
        <taxon>Stylommatophora</taxon>
        <taxon>Helicina</taxon>
        <taxon>Arionoidea</taxon>
        <taxon>Arionidae</taxon>
        <taxon>Arion</taxon>
    </lineage>
</organism>
<feature type="region of interest" description="Disordered" evidence="1">
    <location>
        <begin position="1"/>
        <end position="49"/>
    </location>
</feature>